<evidence type="ECO:0000259" key="4">
    <source>
        <dbReference type="PROSITE" id="PS51077"/>
    </source>
</evidence>
<keyword evidence="2" id="KW-0238">DNA-binding</keyword>
<sequence>MTSDKENLSAARKVCRILASLSDPKVSRLIDISERTGLDSSTCLRLLRDLETEGFVERDPQSKEYELGPQVYAMHVARVAGLDLQALARPSLIRLARRFSDTAILSVPAGWESVCVDLCLGDYPITANYLRVGSRRPLGVGAGSLALMLPMSDSEVEAVLPRVHDALKRKYPAYSPQHLQEVIARGRERGHSLLVDVVVEKMSGVGVPICSPGGRPIAALSVAALTERIVGREQELAEALKAEAALIEQAWLPEGHVAEHHKMQ</sequence>
<dbReference type="PANTHER" id="PTHR30136:SF39">
    <property type="entry name" value="TRANSCRIPTIONAL REGULATORY PROTEIN"/>
    <property type="match status" value="1"/>
</dbReference>
<proteinExistence type="predicted"/>
<dbReference type="Gene3D" id="1.10.10.10">
    <property type="entry name" value="Winged helix-like DNA-binding domain superfamily/Winged helix DNA-binding domain"/>
    <property type="match status" value="1"/>
</dbReference>
<name>A0ABU1D7B5_9BURK</name>
<dbReference type="InterPro" id="IPR014757">
    <property type="entry name" value="Tscrpt_reg_IclR_C"/>
</dbReference>
<dbReference type="CDD" id="cd00090">
    <property type="entry name" value="HTH_ARSR"/>
    <property type="match status" value="1"/>
</dbReference>
<organism evidence="6 7">
    <name type="scientific">Yanghanlia caeni</name>
    <dbReference type="NCBI Taxonomy" id="3064283"/>
    <lineage>
        <taxon>Bacteria</taxon>
        <taxon>Pseudomonadati</taxon>
        <taxon>Pseudomonadota</taxon>
        <taxon>Betaproteobacteria</taxon>
        <taxon>Burkholderiales</taxon>
        <taxon>Alcaligenaceae</taxon>
        <taxon>Yanghanlia</taxon>
    </lineage>
</organism>
<dbReference type="PROSITE" id="PS51078">
    <property type="entry name" value="ICLR_ED"/>
    <property type="match status" value="1"/>
</dbReference>
<dbReference type="RefSeq" id="WP_347287155.1">
    <property type="nucleotide sequence ID" value="NZ_JAUZQE010000021.1"/>
</dbReference>
<keyword evidence="7" id="KW-1185">Reference proteome</keyword>
<dbReference type="InterPro" id="IPR011991">
    <property type="entry name" value="ArsR-like_HTH"/>
</dbReference>
<reference evidence="6 7" key="1">
    <citation type="submission" date="2023-08" db="EMBL/GenBank/DDBJ databases">
        <title>Alcaligenaceae gen. nov., a novel taxon isolated from the sludge of Yixing Pesticide Factory.</title>
        <authorList>
            <person name="Ruan L."/>
        </authorList>
    </citation>
    <scope>NUCLEOTIDE SEQUENCE [LARGE SCALE GENOMIC DNA]</scope>
    <source>
        <strain evidence="6 7">LG-2</strain>
    </source>
</reference>
<dbReference type="InterPro" id="IPR036388">
    <property type="entry name" value="WH-like_DNA-bd_sf"/>
</dbReference>
<dbReference type="InterPro" id="IPR029016">
    <property type="entry name" value="GAF-like_dom_sf"/>
</dbReference>
<gene>
    <name evidence="6" type="ORF">Q8947_09780</name>
</gene>
<dbReference type="PROSITE" id="PS51077">
    <property type="entry name" value="HTH_ICLR"/>
    <property type="match status" value="1"/>
</dbReference>
<evidence type="ECO:0000256" key="3">
    <source>
        <dbReference type="ARBA" id="ARBA00023163"/>
    </source>
</evidence>
<dbReference type="Proteomes" id="UP001232156">
    <property type="component" value="Unassembled WGS sequence"/>
</dbReference>
<comment type="caution">
    <text evidence="6">The sequence shown here is derived from an EMBL/GenBank/DDBJ whole genome shotgun (WGS) entry which is preliminary data.</text>
</comment>
<dbReference type="Pfam" id="PF09339">
    <property type="entry name" value="HTH_IclR"/>
    <property type="match status" value="1"/>
</dbReference>
<feature type="domain" description="IclR-ED" evidence="5">
    <location>
        <begin position="70"/>
        <end position="259"/>
    </location>
</feature>
<evidence type="ECO:0000313" key="7">
    <source>
        <dbReference type="Proteomes" id="UP001232156"/>
    </source>
</evidence>
<dbReference type="SMART" id="SM00346">
    <property type="entry name" value="HTH_ICLR"/>
    <property type="match status" value="1"/>
</dbReference>
<evidence type="ECO:0000259" key="5">
    <source>
        <dbReference type="PROSITE" id="PS51078"/>
    </source>
</evidence>
<feature type="domain" description="HTH iclR-type" evidence="4">
    <location>
        <begin position="8"/>
        <end position="69"/>
    </location>
</feature>
<evidence type="ECO:0000313" key="6">
    <source>
        <dbReference type="EMBL" id="MDR4126270.1"/>
    </source>
</evidence>
<evidence type="ECO:0000256" key="1">
    <source>
        <dbReference type="ARBA" id="ARBA00023015"/>
    </source>
</evidence>
<keyword evidence="3" id="KW-0804">Transcription</keyword>
<dbReference type="Gene3D" id="3.30.450.40">
    <property type="match status" value="1"/>
</dbReference>
<dbReference type="Pfam" id="PF01614">
    <property type="entry name" value="IclR_C"/>
    <property type="match status" value="1"/>
</dbReference>
<dbReference type="EMBL" id="JAUZQE010000021">
    <property type="protein sequence ID" value="MDR4126270.1"/>
    <property type="molecule type" value="Genomic_DNA"/>
</dbReference>
<evidence type="ECO:0000256" key="2">
    <source>
        <dbReference type="ARBA" id="ARBA00023125"/>
    </source>
</evidence>
<keyword evidence="1" id="KW-0805">Transcription regulation</keyword>
<dbReference type="PANTHER" id="PTHR30136">
    <property type="entry name" value="HELIX-TURN-HELIX TRANSCRIPTIONAL REGULATOR, ICLR FAMILY"/>
    <property type="match status" value="1"/>
</dbReference>
<accession>A0ABU1D7B5</accession>
<dbReference type="InterPro" id="IPR036390">
    <property type="entry name" value="WH_DNA-bd_sf"/>
</dbReference>
<dbReference type="InterPro" id="IPR050707">
    <property type="entry name" value="HTH_MetabolicPath_Reg"/>
</dbReference>
<dbReference type="SUPFAM" id="SSF55781">
    <property type="entry name" value="GAF domain-like"/>
    <property type="match status" value="1"/>
</dbReference>
<protein>
    <submittedName>
        <fullName evidence="6">IclR family transcriptional regulator</fullName>
    </submittedName>
</protein>
<dbReference type="InterPro" id="IPR005471">
    <property type="entry name" value="Tscrpt_reg_IclR_N"/>
</dbReference>
<dbReference type="SUPFAM" id="SSF46785">
    <property type="entry name" value="Winged helix' DNA-binding domain"/>
    <property type="match status" value="1"/>
</dbReference>